<dbReference type="EMBL" id="VUAO01000003">
    <property type="protein sequence ID" value="KAA8799382.1"/>
    <property type="molecule type" value="Genomic_DNA"/>
</dbReference>
<organism evidence="2 3">
    <name type="scientific">Lactobacillus crispatus</name>
    <dbReference type="NCBI Taxonomy" id="47770"/>
    <lineage>
        <taxon>Bacteria</taxon>
        <taxon>Bacillati</taxon>
        <taxon>Bacillota</taxon>
        <taxon>Bacilli</taxon>
        <taxon>Lactobacillales</taxon>
        <taxon>Lactobacillaceae</taxon>
        <taxon>Lactobacillus</taxon>
    </lineage>
</organism>
<evidence type="ECO:0000259" key="1">
    <source>
        <dbReference type="PROSITE" id="PS51664"/>
    </source>
</evidence>
<protein>
    <recommendedName>
        <fullName evidence="1">YcaO domain-containing protein</fullName>
    </recommendedName>
</protein>
<sequence length="430" mass="49950">MLFRMKRYKLSIITFLNAFSILTKEGNIYCYKQDIALNEIVWYKIPEKHFQFVINNIYYFPTVVAIKLLNGKYFIGSNSNNKVFLSLSLKSLNKENKKLGWVVFKNGIENIVVNKLNPNILGYSLNSESKAIYEYLERACSFFVDQNKEVINTKLFNENLKKLTYEELGFSWDNNTNIHPVKNWVKAKSIFQKKAYLVPYNCVYYGNTIKNDNYSFGSSNGTALGISFMDAYKRALYEFVERDILISAWMNKGVSLLKVKSNFLKLSPVIRSKINIYIYDKKVDNQYIIWCFLKNLNKNYYSTSGFAVHKNLKIGVEHAIEEGYGAFLNKHDKKNNKLDMIEEYYSDRKNSKKIGELYKKSGNIDLNEISMLPNISTQSLYSDIIYKDITISEILDLGFHCVKVFGLGGNSMYFNYDLVDSSFPKYLPIA</sequence>
<dbReference type="PANTHER" id="PTHR37809:SF1">
    <property type="entry name" value="RIBOSOMAL PROTEIN S12 METHYLTHIOTRANSFERASE ACCESSORY FACTOR YCAO"/>
    <property type="match status" value="1"/>
</dbReference>
<dbReference type="AlphaFoldDB" id="A0AB73BS22"/>
<dbReference type="Pfam" id="PF02624">
    <property type="entry name" value="YcaO"/>
    <property type="match status" value="1"/>
</dbReference>
<proteinExistence type="predicted"/>
<dbReference type="Gene3D" id="3.30.160.660">
    <property type="match status" value="1"/>
</dbReference>
<dbReference type="PANTHER" id="PTHR37809">
    <property type="entry name" value="RIBOSOMAL PROTEIN S12 METHYLTHIOTRANSFERASE ACCESSORY FACTOR YCAO"/>
    <property type="match status" value="1"/>
</dbReference>
<name>A0AB73BS22_9LACO</name>
<evidence type="ECO:0000313" key="3">
    <source>
        <dbReference type="Proteomes" id="UP000322051"/>
    </source>
</evidence>
<gene>
    <name evidence="2" type="ORF">F1C02_01905</name>
</gene>
<reference evidence="2 3" key="1">
    <citation type="submission" date="2019-09" db="EMBL/GenBank/DDBJ databases">
        <title>Comparative analysis of L. crispatus genomes revealed niche specific adaptation to different host and body sites.</title>
        <authorList>
            <person name="Pan M."/>
            <person name="Hidalgo-Cantabrana C."/>
            <person name="Barrangou R."/>
        </authorList>
    </citation>
    <scope>NUCLEOTIDE SEQUENCE [LARGE SCALE GENOMIC DNA]</scope>
    <source>
        <strain evidence="2 3">NCK973</strain>
    </source>
</reference>
<evidence type="ECO:0000313" key="2">
    <source>
        <dbReference type="EMBL" id="KAA8799382.1"/>
    </source>
</evidence>
<comment type="caution">
    <text evidence="2">The sequence shown here is derived from an EMBL/GenBank/DDBJ whole genome shotgun (WGS) entry which is preliminary data.</text>
</comment>
<dbReference type="PROSITE" id="PS51664">
    <property type="entry name" value="YCAO"/>
    <property type="match status" value="1"/>
</dbReference>
<accession>A0AB73BS22</accession>
<dbReference type="Proteomes" id="UP000322051">
    <property type="component" value="Unassembled WGS sequence"/>
</dbReference>
<dbReference type="InterPro" id="IPR003776">
    <property type="entry name" value="YcaO-like_dom"/>
</dbReference>
<dbReference type="Gene3D" id="3.30.1330.230">
    <property type="match status" value="1"/>
</dbReference>
<feature type="domain" description="YcaO" evidence="1">
    <location>
        <begin position="118"/>
        <end position="430"/>
    </location>
</feature>
<dbReference type="Gene3D" id="3.30.40.250">
    <property type="match status" value="1"/>
</dbReference>